<evidence type="ECO:0000256" key="1">
    <source>
        <dbReference type="ARBA" id="ARBA00004123"/>
    </source>
</evidence>
<dbReference type="InterPro" id="IPR039781">
    <property type="entry name" value="Rad21/Rec8-like"/>
</dbReference>
<name>A0A6A0AEE5_HAELA</name>
<dbReference type="Proteomes" id="UP000485058">
    <property type="component" value="Unassembled WGS sequence"/>
</dbReference>
<comment type="subcellular location">
    <subcellularLocation>
        <location evidence="1">Nucleus</location>
    </subcellularLocation>
</comment>
<feature type="domain" description="Rad21/Rec8-like protein N-terminal" evidence="3">
    <location>
        <begin position="105"/>
        <end position="166"/>
    </location>
</feature>
<accession>A0A6A0AEE5</accession>
<comment type="caution">
    <text evidence="4">The sequence shown here is derived from an EMBL/GenBank/DDBJ whole genome shotgun (WGS) entry which is preliminary data.</text>
</comment>
<dbReference type="Pfam" id="PF04825">
    <property type="entry name" value="Rad21_Rec8_N"/>
    <property type="match status" value="1"/>
</dbReference>
<dbReference type="GO" id="GO:0003682">
    <property type="term" value="F:chromatin binding"/>
    <property type="evidence" value="ECO:0007669"/>
    <property type="project" value="TreeGrafter"/>
</dbReference>
<dbReference type="GO" id="GO:0005634">
    <property type="term" value="C:nucleus"/>
    <property type="evidence" value="ECO:0007669"/>
    <property type="project" value="UniProtKB-SubCell"/>
</dbReference>
<dbReference type="EMBL" id="BLLF01005369">
    <property type="protein sequence ID" value="GFH31096.1"/>
    <property type="molecule type" value="Genomic_DNA"/>
</dbReference>
<protein>
    <recommendedName>
        <fullName evidence="3">Rad21/Rec8-like protein N-terminal domain-containing protein</fullName>
    </recommendedName>
</protein>
<evidence type="ECO:0000259" key="3">
    <source>
        <dbReference type="Pfam" id="PF04825"/>
    </source>
</evidence>
<organism evidence="4 5">
    <name type="scientific">Haematococcus lacustris</name>
    <name type="common">Green alga</name>
    <name type="synonym">Haematococcus pluvialis</name>
    <dbReference type="NCBI Taxonomy" id="44745"/>
    <lineage>
        <taxon>Eukaryota</taxon>
        <taxon>Viridiplantae</taxon>
        <taxon>Chlorophyta</taxon>
        <taxon>core chlorophytes</taxon>
        <taxon>Chlorophyceae</taxon>
        <taxon>CS clade</taxon>
        <taxon>Chlamydomonadales</taxon>
        <taxon>Haematococcaceae</taxon>
        <taxon>Haematococcus</taxon>
    </lineage>
</organism>
<sequence>MVSTIKRFVLLTTLDQHSLLGASARALTPIVAVARHTSTTPSLPRRATLTRKSQARTNVLFQRPAKQAQPPRSNLDYCPREKAQQEQAAGHFGAGDMAACMLRSNEILHPDVPHSLRLQGILIGGVVVVFNKQTHYLLEDLQEMMRRVKDAIRVESGGAEQATLQHGKDKANFSSYPGKVSFEMLMISCTCIIRAFLGIACKGSKVSDRLDGAGHDEASQEHALLVRFALVFVGIVHVPGIHAGRGYIIGLHAGSPDAGMRQRQPTAGSEIVMPGPCTCARAISAGLGSNGGVPTAIL</sequence>
<proteinExistence type="predicted"/>
<dbReference type="GO" id="GO:1990414">
    <property type="term" value="P:replication-born double-strand break repair via sister chromatid exchange"/>
    <property type="evidence" value="ECO:0007669"/>
    <property type="project" value="TreeGrafter"/>
</dbReference>
<dbReference type="GO" id="GO:0007062">
    <property type="term" value="P:sister chromatid cohesion"/>
    <property type="evidence" value="ECO:0007669"/>
    <property type="project" value="InterPro"/>
</dbReference>
<evidence type="ECO:0000313" key="5">
    <source>
        <dbReference type="Proteomes" id="UP000485058"/>
    </source>
</evidence>
<gene>
    <name evidence="4" type="ORF">HaLaN_30067</name>
</gene>
<dbReference type="PANTHER" id="PTHR12585">
    <property type="entry name" value="SCC1 / RAD21 FAMILY MEMBER"/>
    <property type="match status" value="1"/>
</dbReference>
<evidence type="ECO:0000256" key="2">
    <source>
        <dbReference type="ARBA" id="ARBA00023242"/>
    </source>
</evidence>
<dbReference type="InterPro" id="IPR006910">
    <property type="entry name" value="Rad21_Rec8_N"/>
</dbReference>
<keyword evidence="2" id="KW-0539">Nucleus</keyword>
<dbReference type="AlphaFoldDB" id="A0A6A0AEE5"/>
<dbReference type="PANTHER" id="PTHR12585:SF69">
    <property type="entry name" value="FI11703P"/>
    <property type="match status" value="1"/>
</dbReference>
<keyword evidence="5" id="KW-1185">Reference proteome</keyword>
<reference evidence="4 5" key="1">
    <citation type="submission" date="2020-02" db="EMBL/GenBank/DDBJ databases">
        <title>Draft genome sequence of Haematococcus lacustris strain NIES-144.</title>
        <authorList>
            <person name="Morimoto D."/>
            <person name="Nakagawa S."/>
            <person name="Yoshida T."/>
            <person name="Sawayama S."/>
        </authorList>
    </citation>
    <scope>NUCLEOTIDE SEQUENCE [LARGE SCALE GENOMIC DNA]</scope>
    <source>
        <strain evidence="4 5">NIES-144</strain>
    </source>
</reference>
<dbReference type="GO" id="GO:0008278">
    <property type="term" value="C:cohesin complex"/>
    <property type="evidence" value="ECO:0007669"/>
    <property type="project" value="InterPro"/>
</dbReference>
<evidence type="ECO:0000313" key="4">
    <source>
        <dbReference type="EMBL" id="GFH31096.1"/>
    </source>
</evidence>